<proteinExistence type="predicted"/>
<name>A0ABM9D4Z0_9LACO</name>
<evidence type="ECO:0000313" key="2">
    <source>
        <dbReference type="Proteomes" id="UP000838102"/>
    </source>
</evidence>
<protein>
    <submittedName>
        <fullName evidence="1">Uncharacterized protein</fullName>
    </submittedName>
</protein>
<sequence length="177" mass="20488">MTEKFRAYRDLLSQTYETAVNTLLTKYDSAQDDYFQQASYSAFQAGTIDKPVNGNVDRSDEGIFCHHIRANHYLRLNDAKSIIDLHVPFTAQKKDQLVYADVIEHMILHALIAKETHQKFGWDELQIYLKPKVLEWYVSQVTPIRPNEKLSYDKAWLDQDEAIAIAEQADHTARGEL</sequence>
<dbReference type="Proteomes" id="UP000838102">
    <property type="component" value="Unassembled WGS sequence"/>
</dbReference>
<dbReference type="RefSeq" id="WP_248706830.1">
    <property type="nucleotide sequence ID" value="NZ_CAKOET010000010.1"/>
</dbReference>
<keyword evidence="2" id="KW-1185">Reference proteome</keyword>
<reference evidence="1" key="1">
    <citation type="submission" date="2022-03" db="EMBL/GenBank/DDBJ databases">
        <authorList>
            <person name="Hettiarachchi G."/>
        </authorList>
    </citation>
    <scope>NUCLEOTIDE SEQUENCE</scope>
    <source>
        <strain evidence="1">LMG 32447</strain>
    </source>
</reference>
<comment type="caution">
    <text evidence="1">The sequence shown here is derived from an EMBL/GenBank/DDBJ whole genome shotgun (WGS) entry which is preliminary data.</text>
</comment>
<evidence type="ECO:0000313" key="1">
    <source>
        <dbReference type="EMBL" id="CAH1857408.1"/>
    </source>
</evidence>
<gene>
    <name evidence="1" type="ORF">LMG032447_01523</name>
</gene>
<dbReference type="EMBL" id="CAKOEU010000010">
    <property type="protein sequence ID" value="CAH1857408.1"/>
    <property type="molecule type" value="Genomic_DNA"/>
</dbReference>
<organism evidence="1 2">
    <name type="scientific">Convivina praedatoris</name>
    <dbReference type="NCBI Taxonomy" id="2880963"/>
    <lineage>
        <taxon>Bacteria</taxon>
        <taxon>Bacillati</taxon>
        <taxon>Bacillota</taxon>
        <taxon>Bacilli</taxon>
        <taxon>Lactobacillales</taxon>
        <taxon>Lactobacillaceae</taxon>
        <taxon>Convivina</taxon>
    </lineage>
</organism>
<accession>A0ABM9D4Z0</accession>